<dbReference type="NCBIfam" id="TIGR02227">
    <property type="entry name" value="sigpep_I_bact"/>
    <property type="match status" value="1"/>
</dbReference>
<dbReference type="EC" id="3.4.21.-" evidence="2"/>
<dbReference type="VEuPathDB" id="CryptoDB:Vbra_8688"/>
<comment type="subcellular location">
    <subcellularLocation>
        <location evidence="2">Mitochondrion inner membrane</location>
    </subcellularLocation>
</comment>
<reference evidence="5 6" key="1">
    <citation type="submission" date="2014-11" db="EMBL/GenBank/DDBJ databases">
        <authorList>
            <person name="Zhu J."/>
            <person name="Qi W."/>
            <person name="Song R."/>
        </authorList>
    </citation>
    <scope>NUCLEOTIDE SEQUENCE [LARGE SCALE GENOMIC DNA]</scope>
</reference>
<dbReference type="SUPFAM" id="SSF51306">
    <property type="entry name" value="LexA/Signal peptidase"/>
    <property type="match status" value="1"/>
</dbReference>
<dbReference type="PANTHER" id="PTHR43390:SF1">
    <property type="entry name" value="CHLOROPLAST PROCESSING PEPTIDASE"/>
    <property type="match status" value="1"/>
</dbReference>
<dbReference type="EMBL" id="CDMY01000358">
    <property type="protein sequence ID" value="CEM05455.1"/>
    <property type="molecule type" value="Genomic_DNA"/>
</dbReference>
<sequence length="334" mass="36464">MQADGKASAPKDEGDEVRSESLIQQIQSGRFDDNTAARDQMKELGLRVIEGLEERAQAPAQPTDRASRQPGGELMVIPREAKKQGGVNGDKVVVIPGLDNDDLSSAPSDSMIAEFVRRRKQEEEARRMQQQSEPTGVAKALKELTSGKWDALAIGIVVLPILLLRFFVFDTVINASQSMQPVLESQSLVVVNKLIKQDAFQVGDVVEMSQPDFVKQYVKRQIAATGDPSRDDEIWRLAGGRAIAFRRIIAKEGDTVAISPDGVLVNGVDVRGRYKMMSSSPPMYSFGPEVVPNGCVFLLGDNMNESIDSHNYGFVPLDALRAKAVFKVLPPGGI</sequence>
<keyword evidence="2" id="KW-0496">Mitochondrion</keyword>
<dbReference type="InterPro" id="IPR019533">
    <property type="entry name" value="Peptidase_S26"/>
</dbReference>
<gene>
    <name evidence="5" type="ORF">Vbra_8688</name>
</gene>
<feature type="domain" description="Peptidase S26" evidence="4">
    <location>
        <begin position="246"/>
        <end position="328"/>
    </location>
</feature>
<dbReference type="AlphaFoldDB" id="A0A0G4F273"/>
<evidence type="ECO:0000256" key="2">
    <source>
        <dbReference type="RuleBase" id="RU362041"/>
    </source>
</evidence>
<feature type="domain" description="Peptidase S26" evidence="4">
    <location>
        <begin position="152"/>
        <end position="227"/>
    </location>
</feature>
<dbReference type="InterPro" id="IPR000223">
    <property type="entry name" value="Pept_S26A_signal_pept_1"/>
</dbReference>
<organism evidence="5 6">
    <name type="scientific">Vitrella brassicaformis (strain CCMP3155)</name>
    <dbReference type="NCBI Taxonomy" id="1169540"/>
    <lineage>
        <taxon>Eukaryota</taxon>
        <taxon>Sar</taxon>
        <taxon>Alveolata</taxon>
        <taxon>Colpodellida</taxon>
        <taxon>Vitrellaceae</taxon>
        <taxon>Vitrella</taxon>
    </lineage>
</organism>
<evidence type="ECO:0000259" key="4">
    <source>
        <dbReference type="Pfam" id="PF10502"/>
    </source>
</evidence>
<dbReference type="Gene3D" id="2.10.109.10">
    <property type="entry name" value="Umud Fragment, subunit A"/>
    <property type="match status" value="1"/>
</dbReference>
<dbReference type="STRING" id="1169540.A0A0G4F273"/>
<dbReference type="GO" id="GO:0004252">
    <property type="term" value="F:serine-type endopeptidase activity"/>
    <property type="evidence" value="ECO:0007669"/>
    <property type="project" value="InterPro"/>
</dbReference>
<dbReference type="PANTHER" id="PTHR43390">
    <property type="entry name" value="SIGNAL PEPTIDASE I"/>
    <property type="match status" value="1"/>
</dbReference>
<dbReference type="GO" id="GO:0005743">
    <property type="term" value="C:mitochondrial inner membrane"/>
    <property type="evidence" value="ECO:0007669"/>
    <property type="project" value="UniProtKB-SubCell"/>
</dbReference>
<feature type="compositionally biased region" description="Basic and acidic residues" evidence="3">
    <location>
        <begin position="9"/>
        <end position="19"/>
    </location>
</feature>
<evidence type="ECO:0000256" key="1">
    <source>
        <dbReference type="ARBA" id="ARBA00009370"/>
    </source>
</evidence>
<keyword evidence="2" id="KW-0999">Mitochondrion inner membrane</keyword>
<dbReference type="InterPro" id="IPR036286">
    <property type="entry name" value="LexA/Signal_pep-like_sf"/>
</dbReference>
<evidence type="ECO:0000256" key="3">
    <source>
        <dbReference type="SAM" id="MobiDB-lite"/>
    </source>
</evidence>
<proteinExistence type="inferred from homology"/>
<keyword evidence="2" id="KW-0645">Protease</keyword>
<name>A0A0G4F273_VITBC</name>
<dbReference type="GO" id="GO:0006465">
    <property type="term" value="P:signal peptide processing"/>
    <property type="evidence" value="ECO:0007669"/>
    <property type="project" value="InterPro"/>
</dbReference>
<feature type="compositionally biased region" description="Basic and acidic residues" evidence="3">
    <location>
        <begin position="30"/>
        <end position="56"/>
    </location>
</feature>
<dbReference type="Pfam" id="PF10502">
    <property type="entry name" value="Peptidase_S26"/>
    <property type="match status" value="2"/>
</dbReference>
<dbReference type="InParanoid" id="A0A0G4F273"/>
<feature type="region of interest" description="Disordered" evidence="3">
    <location>
        <begin position="1"/>
        <end position="70"/>
    </location>
</feature>
<dbReference type="OrthoDB" id="308440at2759"/>
<comment type="similarity">
    <text evidence="1 2">Belongs to the peptidase S26 family.</text>
</comment>
<accession>A0A0G4F273</accession>
<keyword evidence="6" id="KW-1185">Reference proteome</keyword>
<evidence type="ECO:0000313" key="5">
    <source>
        <dbReference type="EMBL" id="CEM05455.1"/>
    </source>
</evidence>
<keyword evidence="2" id="KW-0378">Hydrolase</keyword>
<keyword evidence="2" id="KW-0472">Membrane</keyword>
<dbReference type="Proteomes" id="UP000041254">
    <property type="component" value="Unassembled WGS sequence"/>
</dbReference>
<evidence type="ECO:0000313" key="6">
    <source>
        <dbReference type="Proteomes" id="UP000041254"/>
    </source>
</evidence>
<protein>
    <recommendedName>
        <fullName evidence="2">Mitochondrial inner membrane protease subunit</fullName>
        <ecNumber evidence="2">3.4.21.-</ecNumber>
    </recommendedName>
</protein>
<dbReference type="CDD" id="cd06530">
    <property type="entry name" value="S26_SPase_I"/>
    <property type="match status" value="1"/>
</dbReference>
<dbReference type="PRINTS" id="PR00727">
    <property type="entry name" value="LEADERPTASE"/>
</dbReference>